<protein>
    <recommendedName>
        <fullName evidence="5">Flavin-containing monooxygenase</fullName>
        <ecNumber evidence="5">1.-.-.-</ecNumber>
    </recommendedName>
</protein>
<dbReference type="Proteomes" id="UP000663844">
    <property type="component" value="Unassembled WGS sequence"/>
</dbReference>
<evidence type="ECO:0000256" key="1">
    <source>
        <dbReference type="ARBA" id="ARBA00009183"/>
    </source>
</evidence>
<keyword evidence="2 5" id="KW-0285">Flavoprotein</keyword>
<dbReference type="Proteomes" id="UP000663891">
    <property type="component" value="Unassembled WGS sequence"/>
</dbReference>
<evidence type="ECO:0000256" key="3">
    <source>
        <dbReference type="ARBA" id="ARBA00022827"/>
    </source>
</evidence>
<dbReference type="EC" id="1.-.-.-" evidence="5"/>
<dbReference type="InterPro" id="IPR020946">
    <property type="entry name" value="Flavin_mOase-like"/>
</dbReference>
<dbReference type="GO" id="GO:0004499">
    <property type="term" value="F:N,N-dimethylaniline monooxygenase activity"/>
    <property type="evidence" value="ECO:0007669"/>
    <property type="project" value="InterPro"/>
</dbReference>
<dbReference type="EMBL" id="CAJNON010000347">
    <property type="protein sequence ID" value="CAF1210795.1"/>
    <property type="molecule type" value="Genomic_DNA"/>
</dbReference>
<accession>A0A818TIJ1</accession>
<evidence type="ECO:0000313" key="6">
    <source>
        <dbReference type="EMBL" id="CAF1164196.1"/>
    </source>
</evidence>
<dbReference type="OrthoDB" id="10062205at2759"/>
<dbReference type="EMBL" id="CAJOAY010000515">
    <property type="protein sequence ID" value="CAF3682399.1"/>
    <property type="molecule type" value="Genomic_DNA"/>
</dbReference>
<dbReference type="GO" id="GO:0050661">
    <property type="term" value="F:NADP binding"/>
    <property type="evidence" value="ECO:0007669"/>
    <property type="project" value="InterPro"/>
</dbReference>
<proteinExistence type="inferred from homology"/>
<dbReference type="GO" id="GO:0050660">
    <property type="term" value="F:flavin adenine dinucleotide binding"/>
    <property type="evidence" value="ECO:0007669"/>
    <property type="project" value="InterPro"/>
</dbReference>
<dbReference type="EMBL" id="CAJNOG010000310">
    <property type="protein sequence ID" value="CAF1164196.1"/>
    <property type="molecule type" value="Genomic_DNA"/>
</dbReference>
<evidence type="ECO:0000313" key="7">
    <source>
        <dbReference type="EMBL" id="CAF1210795.1"/>
    </source>
</evidence>
<organism evidence="8 10">
    <name type="scientific">Adineta steineri</name>
    <dbReference type="NCBI Taxonomy" id="433720"/>
    <lineage>
        <taxon>Eukaryota</taxon>
        <taxon>Metazoa</taxon>
        <taxon>Spiralia</taxon>
        <taxon>Gnathifera</taxon>
        <taxon>Rotifera</taxon>
        <taxon>Eurotatoria</taxon>
        <taxon>Bdelloidea</taxon>
        <taxon>Adinetida</taxon>
        <taxon>Adinetidae</taxon>
        <taxon>Adineta</taxon>
    </lineage>
</organism>
<evidence type="ECO:0000313" key="8">
    <source>
        <dbReference type="EMBL" id="CAF3682399.1"/>
    </source>
</evidence>
<dbReference type="InterPro" id="IPR036188">
    <property type="entry name" value="FAD/NAD-bd_sf"/>
</dbReference>
<evidence type="ECO:0000256" key="4">
    <source>
        <dbReference type="ARBA" id="ARBA00023002"/>
    </source>
</evidence>
<dbReference type="Gene3D" id="3.50.50.60">
    <property type="entry name" value="FAD/NAD(P)-binding domain"/>
    <property type="match status" value="3"/>
</dbReference>
<comment type="similarity">
    <text evidence="1 5">Belongs to the FMO family.</text>
</comment>
<dbReference type="AlphaFoldDB" id="A0A818TIJ1"/>
<reference evidence="8" key="1">
    <citation type="submission" date="2021-02" db="EMBL/GenBank/DDBJ databases">
        <authorList>
            <person name="Nowell W R."/>
        </authorList>
    </citation>
    <scope>NUCLEOTIDE SEQUENCE</scope>
</reference>
<dbReference type="PANTHER" id="PTHR23023">
    <property type="entry name" value="DIMETHYLANILINE MONOOXYGENASE"/>
    <property type="match status" value="1"/>
</dbReference>
<evidence type="ECO:0000313" key="10">
    <source>
        <dbReference type="Proteomes" id="UP000663881"/>
    </source>
</evidence>
<name>A0A818TIJ1_9BILA</name>
<dbReference type="Proteomes" id="UP000663881">
    <property type="component" value="Unassembled WGS sequence"/>
</dbReference>
<dbReference type="Proteomes" id="UP000663845">
    <property type="component" value="Unassembled WGS sequence"/>
</dbReference>
<keyword evidence="5" id="KW-0503">Monooxygenase</keyword>
<gene>
    <name evidence="6" type="ORF">JYZ213_LOCUS24828</name>
    <name evidence="8" type="ORF">OKA104_LOCUS11216</name>
    <name evidence="9" type="ORF">OXD698_LOCUS34537</name>
    <name evidence="7" type="ORF">VCS650_LOCUS26169</name>
</gene>
<keyword evidence="3 5" id="KW-0274">FAD</keyword>
<dbReference type="SUPFAM" id="SSF51905">
    <property type="entry name" value="FAD/NAD(P)-binding domain"/>
    <property type="match status" value="1"/>
</dbReference>
<dbReference type="EMBL" id="CAJOAZ010005035">
    <property type="protein sequence ID" value="CAF4084778.1"/>
    <property type="molecule type" value="Genomic_DNA"/>
</dbReference>
<dbReference type="Pfam" id="PF00743">
    <property type="entry name" value="FMO-like"/>
    <property type="match status" value="1"/>
</dbReference>
<keyword evidence="4 5" id="KW-0560">Oxidoreductase</keyword>
<dbReference type="InterPro" id="IPR050346">
    <property type="entry name" value="FMO-like"/>
</dbReference>
<evidence type="ECO:0000256" key="5">
    <source>
        <dbReference type="RuleBase" id="RU361177"/>
    </source>
</evidence>
<comment type="caution">
    <text evidence="8">The sequence shown here is derived from an EMBL/GenBank/DDBJ whole genome shotgun (WGS) entry which is preliminary data.</text>
</comment>
<comment type="cofactor">
    <cofactor evidence="5">
        <name>FAD</name>
        <dbReference type="ChEBI" id="CHEBI:57692"/>
    </cofactor>
</comment>
<evidence type="ECO:0000256" key="2">
    <source>
        <dbReference type="ARBA" id="ARBA00022630"/>
    </source>
</evidence>
<sequence length="129" mass="14634">MTAKTVCIIGAGPSGLAAAKVLLEDGFDVTEDDVPWEHIHNYLKKYAYKFHLIERIRFQTTVLSIDKDNLKNSTLPWLVKIRTVDNKQQTFEFDLVVVATGLFSTPFMPIFRGQHKFAGSIVHPNEIKT</sequence>
<evidence type="ECO:0000313" key="9">
    <source>
        <dbReference type="EMBL" id="CAF4084778.1"/>
    </source>
</evidence>